<dbReference type="PANTHER" id="PTHR11070:SF3">
    <property type="entry name" value="DNA 3'-5' HELICASE"/>
    <property type="match status" value="1"/>
</dbReference>
<dbReference type="Gene3D" id="3.40.50.300">
    <property type="entry name" value="P-loop containing nucleotide triphosphate hydrolases"/>
    <property type="match status" value="2"/>
</dbReference>
<keyword evidence="3 10" id="KW-0378">Hydrolase</keyword>
<feature type="domain" description="UvrD-like helicase ATP-binding" evidence="12">
    <location>
        <begin position="7"/>
        <end position="291"/>
    </location>
</feature>
<evidence type="ECO:0000256" key="8">
    <source>
        <dbReference type="ARBA" id="ARBA00034808"/>
    </source>
</evidence>
<keyword evidence="6" id="KW-0413">Isomerase</keyword>
<dbReference type="InterPro" id="IPR013986">
    <property type="entry name" value="DExx_box_DNA_helicase_dom_sf"/>
</dbReference>
<comment type="catalytic activity">
    <reaction evidence="9">
        <text>ATP + H2O = ADP + phosphate + H(+)</text>
        <dbReference type="Rhea" id="RHEA:13065"/>
        <dbReference type="ChEBI" id="CHEBI:15377"/>
        <dbReference type="ChEBI" id="CHEBI:15378"/>
        <dbReference type="ChEBI" id="CHEBI:30616"/>
        <dbReference type="ChEBI" id="CHEBI:43474"/>
        <dbReference type="ChEBI" id="CHEBI:456216"/>
        <dbReference type="EC" id="5.6.2.4"/>
    </reaction>
</comment>
<dbReference type="Pfam" id="PF00580">
    <property type="entry name" value="UvrD-helicase"/>
    <property type="match status" value="1"/>
</dbReference>
<evidence type="ECO:0000256" key="11">
    <source>
        <dbReference type="SAM" id="MobiDB-lite"/>
    </source>
</evidence>
<dbReference type="InterPro" id="IPR027417">
    <property type="entry name" value="P-loop_NTPase"/>
</dbReference>
<dbReference type="GO" id="GO:0005829">
    <property type="term" value="C:cytosol"/>
    <property type="evidence" value="ECO:0007669"/>
    <property type="project" value="TreeGrafter"/>
</dbReference>
<gene>
    <name evidence="14" type="ORF">SAMN04488503_0585</name>
</gene>
<keyword evidence="15" id="KW-1185">Reference proteome</keyword>
<dbReference type="GO" id="GO:0005524">
    <property type="term" value="F:ATP binding"/>
    <property type="evidence" value="ECO:0007669"/>
    <property type="project" value="UniProtKB-UniRule"/>
</dbReference>
<evidence type="ECO:0000256" key="1">
    <source>
        <dbReference type="ARBA" id="ARBA00009922"/>
    </source>
</evidence>
<dbReference type="CDD" id="cd17932">
    <property type="entry name" value="DEXQc_UvrD"/>
    <property type="match status" value="1"/>
</dbReference>
<evidence type="ECO:0000256" key="9">
    <source>
        <dbReference type="ARBA" id="ARBA00048988"/>
    </source>
</evidence>
<dbReference type="InterPro" id="IPR014017">
    <property type="entry name" value="DNA_helicase_UvrD-like_C"/>
</dbReference>
<reference evidence="14 15" key="1">
    <citation type="submission" date="2017-06" db="EMBL/GenBank/DDBJ databases">
        <authorList>
            <person name="Kim H.J."/>
            <person name="Triplett B.A."/>
        </authorList>
    </citation>
    <scope>NUCLEOTIDE SEQUENCE [LARGE SCALE GENOMIC DNA]</scope>
    <source>
        <strain evidence="14 15">DSM 13116</strain>
    </source>
</reference>
<comment type="catalytic activity">
    <reaction evidence="7">
        <text>Couples ATP hydrolysis with the unwinding of duplex DNA by translocating in the 3'-5' direction.</text>
        <dbReference type="EC" id="5.6.2.4"/>
    </reaction>
</comment>
<evidence type="ECO:0000256" key="5">
    <source>
        <dbReference type="ARBA" id="ARBA00022840"/>
    </source>
</evidence>
<dbReference type="GO" id="GO:0043138">
    <property type="term" value="F:3'-5' DNA helicase activity"/>
    <property type="evidence" value="ECO:0007669"/>
    <property type="project" value="UniProtKB-EC"/>
</dbReference>
<dbReference type="SUPFAM" id="SSF52540">
    <property type="entry name" value="P-loop containing nucleoside triphosphate hydrolases"/>
    <property type="match status" value="1"/>
</dbReference>
<dbReference type="PANTHER" id="PTHR11070">
    <property type="entry name" value="UVRD / RECB / PCRA DNA HELICASE FAMILY MEMBER"/>
    <property type="match status" value="1"/>
</dbReference>
<feature type="region of interest" description="Disordered" evidence="11">
    <location>
        <begin position="643"/>
        <end position="696"/>
    </location>
</feature>
<keyword evidence="4 10" id="KW-0347">Helicase</keyword>
<dbReference type="Pfam" id="PF13361">
    <property type="entry name" value="UvrD_C"/>
    <property type="match status" value="2"/>
</dbReference>
<dbReference type="RefSeq" id="WP_089271522.1">
    <property type="nucleotide sequence ID" value="NZ_FZOC01000001.1"/>
</dbReference>
<dbReference type="EMBL" id="FZOC01000001">
    <property type="protein sequence ID" value="SNR64676.1"/>
    <property type="molecule type" value="Genomic_DNA"/>
</dbReference>
<accession>A0A238Y047</accession>
<feature type="binding site" evidence="10">
    <location>
        <begin position="28"/>
        <end position="35"/>
    </location>
    <ligand>
        <name>ATP</name>
        <dbReference type="ChEBI" id="CHEBI:30616"/>
    </ligand>
</feature>
<organism evidence="14 15">
    <name type="scientific">Humidesulfovibrio mexicanus</name>
    <dbReference type="NCBI Taxonomy" id="147047"/>
    <lineage>
        <taxon>Bacteria</taxon>
        <taxon>Pseudomonadati</taxon>
        <taxon>Thermodesulfobacteriota</taxon>
        <taxon>Desulfovibrionia</taxon>
        <taxon>Desulfovibrionales</taxon>
        <taxon>Desulfovibrionaceae</taxon>
        <taxon>Humidesulfovibrio</taxon>
    </lineage>
</organism>
<evidence type="ECO:0000256" key="2">
    <source>
        <dbReference type="ARBA" id="ARBA00022741"/>
    </source>
</evidence>
<dbReference type="GO" id="GO:0000725">
    <property type="term" value="P:recombinational repair"/>
    <property type="evidence" value="ECO:0007669"/>
    <property type="project" value="TreeGrafter"/>
</dbReference>
<dbReference type="OrthoDB" id="9810135at2"/>
<name>A0A238Y047_9BACT</name>
<evidence type="ECO:0000256" key="6">
    <source>
        <dbReference type="ARBA" id="ARBA00023235"/>
    </source>
</evidence>
<evidence type="ECO:0000256" key="10">
    <source>
        <dbReference type="PROSITE-ProRule" id="PRU00560"/>
    </source>
</evidence>
<evidence type="ECO:0000256" key="7">
    <source>
        <dbReference type="ARBA" id="ARBA00034617"/>
    </source>
</evidence>
<evidence type="ECO:0000256" key="4">
    <source>
        <dbReference type="ARBA" id="ARBA00022806"/>
    </source>
</evidence>
<dbReference type="GO" id="GO:0003677">
    <property type="term" value="F:DNA binding"/>
    <property type="evidence" value="ECO:0007669"/>
    <property type="project" value="InterPro"/>
</dbReference>
<dbReference type="Gene3D" id="1.10.486.10">
    <property type="entry name" value="PCRA, domain 4"/>
    <property type="match status" value="1"/>
</dbReference>
<dbReference type="PROSITE" id="PS51198">
    <property type="entry name" value="UVRD_HELICASE_ATP_BIND"/>
    <property type="match status" value="1"/>
</dbReference>
<proteinExistence type="inferred from homology"/>
<dbReference type="Gene3D" id="1.10.10.160">
    <property type="match status" value="1"/>
</dbReference>
<evidence type="ECO:0000259" key="12">
    <source>
        <dbReference type="PROSITE" id="PS51198"/>
    </source>
</evidence>
<dbReference type="InterPro" id="IPR000212">
    <property type="entry name" value="DNA_helicase_UvrD/REP"/>
</dbReference>
<evidence type="ECO:0000256" key="3">
    <source>
        <dbReference type="ARBA" id="ARBA00022801"/>
    </source>
</evidence>
<keyword evidence="2 10" id="KW-0547">Nucleotide-binding</keyword>
<dbReference type="Proteomes" id="UP000198324">
    <property type="component" value="Unassembled WGS sequence"/>
</dbReference>
<dbReference type="InterPro" id="IPR014016">
    <property type="entry name" value="UvrD-like_ATP-bd"/>
</dbReference>
<feature type="compositionally biased region" description="Low complexity" evidence="11">
    <location>
        <begin position="670"/>
        <end position="686"/>
    </location>
</feature>
<evidence type="ECO:0000313" key="14">
    <source>
        <dbReference type="EMBL" id="SNR64676.1"/>
    </source>
</evidence>
<evidence type="ECO:0000259" key="13">
    <source>
        <dbReference type="PROSITE" id="PS51217"/>
    </source>
</evidence>
<dbReference type="PROSITE" id="PS51217">
    <property type="entry name" value="UVRD_HELICASE_CTER"/>
    <property type="match status" value="1"/>
</dbReference>
<comment type="similarity">
    <text evidence="1">Belongs to the helicase family. UvrD subfamily.</text>
</comment>
<keyword evidence="5 10" id="KW-0067">ATP-binding</keyword>
<dbReference type="EC" id="5.6.2.4" evidence="8"/>
<protein>
    <recommendedName>
        <fullName evidence="8">DNA 3'-5' helicase</fullName>
        <ecNumber evidence="8">5.6.2.4</ecNumber>
    </recommendedName>
</protein>
<dbReference type="AlphaFoldDB" id="A0A238Y047"/>
<feature type="domain" description="UvrD-like helicase C-terminal" evidence="13">
    <location>
        <begin position="292"/>
        <end position="544"/>
    </location>
</feature>
<evidence type="ECO:0000313" key="15">
    <source>
        <dbReference type="Proteomes" id="UP000198324"/>
    </source>
</evidence>
<sequence length="743" mass="82503">MSIDFERELNPAQREAALHMGGPVLVIAGAGSGKTRTIVYRLAHLVETHVSPENILLLTFTRRAAQEMLLRAGHVLGRPLTGASGGTFHSFAYSVLRRNAFDAGYEQGLTLMDRSDSEDLLGELKAHLDLGKGDRSYPKRATLADIITKSRNKELSIGGILDREAYHLLPYQPDIERLAEEYARAKRAQGLMDYDDLLFELERLLVERPEIRDGLRRRYPFVMVDEYQDTNLVQARLVRLLTGEAGNVMAVGDDAQSIYAFRGAVVANILDFPQHFQNARVIRLEQNYRSTQPILDLTNVILAGAQQKFDKQLFTEREGGARPRILQTLSDQSQATQVVGLIVDMASRHPLHEIAVLFRAGYQSYPLEVALTRAGLPYRKYGGVRFNEAAHVKDLLAYLRLAANPADLLAWQRVLGFLKGVGVKTASKIAQAILGGDAKGLDKHVKRFPDLPPLLAELDALRKLAHAPAAALDRAMSFYAPSLSTLYPDDYPKRQAGLEQLAQIVVNYASIEDFLADLCLDGAKEEEERAENAVVLSTVHSAKGLEWRGVIIIDLVEDRFPSKKALQRQEDMEEERRLMYVACTRAKDELALIVPGSVFNRFNNCREPAVVSPFVAELPDAVAERFVETYTGGLRRKDEQVRPGAMTRDDGYLPPVVCPEPPRKPDYEPGARPVSAAAAPRAQHAAAPPPKSSMDAAQSKFGLCEHKIFGQGKIIAEIPPDKYRVNFPGFGLKVIVKDYVKLL</sequence>
<dbReference type="GO" id="GO:0016887">
    <property type="term" value="F:ATP hydrolysis activity"/>
    <property type="evidence" value="ECO:0007669"/>
    <property type="project" value="RHEA"/>
</dbReference>